<dbReference type="GO" id="GO:0004497">
    <property type="term" value="F:monooxygenase activity"/>
    <property type="evidence" value="ECO:0007669"/>
    <property type="project" value="UniProtKB-KW"/>
</dbReference>
<feature type="transmembrane region" description="Helical" evidence="13">
    <location>
        <begin position="12"/>
        <end position="32"/>
    </location>
</feature>
<evidence type="ECO:0000256" key="7">
    <source>
        <dbReference type="ARBA" id="ARBA00022989"/>
    </source>
</evidence>
<dbReference type="InterPro" id="IPR001128">
    <property type="entry name" value="Cyt_P450"/>
</dbReference>
<dbReference type="Proteomes" id="UP001634007">
    <property type="component" value="Unassembled WGS sequence"/>
</dbReference>
<evidence type="ECO:0000256" key="10">
    <source>
        <dbReference type="ARBA" id="ARBA00023136"/>
    </source>
</evidence>
<proteinExistence type="inferred from homology"/>
<dbReference type="Gene3D" id="1.10.630.10">
    <property type="entry name" value="Cytochrome P450"/>
    <property type="match status" value="1"/>
</dbReference>
<evidence type="ECO:0000256" key="6">
    <source>
        <dbReference type="ARBA" id="ARBA00022723"/>
    </source>
</evidence>
<comment type="similarity">
    <text evidence="3 12">Belongs to the cytochrome P450 family.</text>
</comment>
<evidence type="ECO:0000313" key="14">
    <source>
        <dbReference type="EMBL" id="KAL3743385.1"/>
    </source>
</evidence>
<keyword evidence="6 11" id="KW-0479">Metal-binding</keyword>
<dbReference type="EMBL" id="JBJKBG010000004">
    <property type="protein sequence ID" value="KAL3743385.1"/>
    <property type="molecule type" value="Genomic_DNA"/>
</dbReference>
<dbReference type="PANTHER" id="PTHR24286:SF199">
    <property type="entry name" value="CYTOCHROME P450 88D6"/>
    <property type="match status" value="1"/>
</dbReference>
<dbReference type="SUPFAM" id="SSF48264">
    <property type="entry name" value="Cytochrome P450"/>
    <property type="match status" value="1"/>
</dbReference>
<evidence type="ECO:0000256" key="8">
    <source>
        <dbReference type="ARBA" id="ARBA00023002"/>
    </source>
</evidence>
<dbReference type="PRINTS" id="PR00463">
    <property type="entry name" value="EP450I"/>
</dbReference>
<keyword evidence="8 12" id="KW-0560">Oxidoreductase</keyword>
<name>A0ABD3L5D0_EUCGL</name>
<keyword evidence="9 11" id="KW-0408">Iron</keyword>
<organism evidence="14 15">
    <name type="scientific">Eucalyptus globulus</name>
    <name type="common">Tasmanian blue gum</name>
    <dbReference type="NCBI Taxonomy" id="34317"/>
    <lineage>
        <taxon>Eukaryota</taxon>
        <taxon>Viridiplantae</taxon>
        <taxon>Streptophyta</taxon>
        <taxon>Embryophyta</taxon>
        <taxon>Tracheophyta</taxon>
        <taxon>Spermatophyta</taxon>
        <taxon>Magnoliopsida</taxon>
        <taxon>eudicotyledons</taxon>
        <taxon>Gunneridae</taxon>
        <taxon>Pentapetalae</taxon>
        <taxon>rosids</taxon>
        <taxon>malvids</taxon>
        <taxon>Myrtales</taxon>
        <taxon>Myrtaceae</taxon>
        <taxon>Myrtoideae</taxon>
        <taxon>Eucalypteae</taxon>
        <taxon>Eucalyptus</taxon>
    </lineage>
</organism>
<evidence type="ECO:0000256" key="5">
    <source>
        <dbReference type="ARBA" id="ARBA00022692"/>
    </source>
</evidence>
<gene>
    <name evidence="14" type="ORF">ACJRO7_018652</name>
</gene>
<evidence type="ECO:0000313" key="15">
    <source>
        <dbReference type="Proteomes" id="UP001634007"/>
    </source>
</evidence>
<evidence type="ECO:0000256" key="9">
    <source>
        <dbReference type="ARBA" id="ARBA00023004"/>
    </source>
</evidence>
<evidence type="ECO:0000256" key="3">
    <source>
        <dbReference type="ARBA" id="ARBA00010617"/>
    </source>
</evidence>
<evidence type="ECO:0000256" key="11">
    <source>
        <dbReference type="PIRSR" id="PIRSR602401-1"/>
    </source>
</evidence>
<dbReference type="InterPro" id="IPR002401">
    <property type="entry name" value="Cyt_P450_E_grp-I"/>
</dbReference>
<feature type="binding site" description="axial binding residue" evidence="11">
    <location>
        <position position="446"/>
    </location>
    <ligand>
        <name>heme</name>
        <dbReference type="ChEBI" id="CHEBI:30413"/>
    </ligand>
    <ligandPart>
        <name>Fe</name>
        <dbReference type="ChEBI" id="CHEBI:18248"/>
    </ligandPart>
</feature>
<keyword evidence="5 13" id="KW-0812">Transmembrane</keyword>
<evidence type="ECO:0000256" key="1">
    <source>
        <dbReference type="ARBA" id="ARBA00001971"/>
    </source>
</evidence>
<evidence type="ECO:0008006" key="16">
    <source>
        <dbReference type="Google" id="ProtNLM"/>
    </source>
</evidence>
<dbReference type="InterPro" id="IPR036396">
    <property type="entry name" value="Cyt_P450_sf"/>
</dbReference>
<keyword evidence="7 13" id="KW-1133">Transmembrane helix</keyword>
<dbReference type="PRINTS" id="PR00385">
    <property type="entry name" value="P450"/>
</dbReference>
<dbReference type="GO" id="GO:0016020">
    <property type="term" value="C:membrane"/>
    <property type="evidence" value="ECO:0007669"/>
    <property type="project" value="UniProtKB-SubCell"/>
</dbReference>
<reference evidence="14 15" key="1">
    <citation type="submission" date="2024-11" db="EMBL/GenBank/DDBJ databases">
        <title>Chromosome-level genome assembly of Eucalyptus globulus Labill. provides insights into its genome evolution.</title>
        <authorList>
            <person name="Li X."/>
        </authorList>
    </citation>
    <scope>NUCLEOTIDE SEQUENCE [LARGE SCALE GENOMIC DNA]</scope>
    <source>
        <strain evidence="14">CL2024</strain>
        <tissue evidence="14">Fresh tender leaves</tissue>
    </source>
</reference>
<keyword evidence="12" id="KW-0503">Monooxygenase</keyword>
<evidence type="ECO:0000256" key="2">
    <source>
        <dbReference type="ARBA" id="ARBA00004167"/>
    </source>
</evidence>
<keyword evidence="15" id="KW-1185">Reference proteome</keyword>
<dbReference type="PROSITE" id="PS00086">
    <property type="entry name" value="CYTOCHROME_P450"/>
    <property type="match status" value="1"/>
</dbReference>
<evidence type="ECO:0000256" key="12">
    <source>
        <dbReference type="RuleBase" id="RU000461"/>
    </source>
</evidence>
<sequence>MNAKERFEMEVNLMCLIFTCFVGGYAFVFGFLRKINEWLYVRILGEKQYSLPPGDMGWPFLGKMLSFWRAFKFGDPDSFISSFVTRYGGMGMYRTVMFGKPSIIVSMPETCRRVLADEVNFKLNYPKTTQELIGKKSFHDMSNTAHKHFRRLTAAKINGSESLSMYIKHIEEIMIGSLDEWAKMERPIEFYEEMKKATFKVILPIFLGSVTDDSFISRTKNLFGEIMKGLNSLAINLPGFQFHRAIKAKRELEKIIKEVVDTRKSMKKNDAYTASTSMLDLLVEAEDEDGQALSKDSISDILNMYLLAGFDSVALATLWMVLYFYENPDTLQRAKEEQIQILKRREPTQKGLTYLEIKQMEYLAKAIDEMLRRVNIGFSLFREAKEDTTINGYLIPKGWNVLICLRGVHMDPANYLEPEEFNPSRWDDYRKKGGAFIPFGAGSRFCPGSDLAKLEVSIFLHYFLLNYEVERTNPKCPINHFPSPKPSDNFKAKFKRLGSDSMDV</sequence>
<accession>A0ABD3L5D0</accession>
<dbReference type="PANTHER" id="PTHR24286">
    <property type="entry name" value="CYTOCHROME P450 26"/>
    <property type="match status" value="1"/>
</dbReference>
<dbReference type="Pfam" id="PF00067">
    <property type="entry name" value="p450"/>
    <property type="match status" value="1"/>
</dbReference>
<keyword evidence="10 13" id="KW-0472">Membrane</keyword>
<dbReference type="AlphaFoldDB" id="A0ABD3L5D0"/>
<comment type="cofactor">
    <cofactor evidence="1 11">
        <name>heme</name>
        <dbReference type="ChEBI" id="CHEBI:30413"/>
    </cofactor>
</comment>
<evidence type="ECO:0000256" key="13">
    <source>
        <dbReference type="SAM" id="Phobius"/>
    </source>
</evidence>
<dbReference type="InterPro" id="IPR017972">
    <property type="entry name" value="Cyt_P450_CS"/>
</dbReference>
<dbReference type="GO" id="GO:0046872">
    <property type="term" value="F:metal ion binding"/>
    <property type="evidence" value="ECO:0007669"/>
    <property type="project" value="UniProtKB-KW"/>
</dbReference>
<protein>
    <recommendedName>
        <fullName evidence="16">Cytochrome P450</fullName>
    </recommendedName>
</protein>
<evidence type="ECO:0000256" key="4">
    <source>
        <dbReference type="ARBA" id="ARBA00022617"/>
    </source>
</evidence>
<keyword evidence="4 11" id="KW-0349">Heme</keyword>
<comment type="caution">
    <text evidence="14">The sequence shown here is derived from an EMBL/GenBank/DDBJ whole genome shotgun (WGS) entry which is preliminary data.</text>
</comment>
<comment type="subcellular location">
    <subcellularLocation>
        <location evidence="2">Membrane</location>
        <topology evidence="2">Single-pass membrane protein</topology>
    </subcellularLocation>
</comment>